<dbReference type="EMBL" id="GBRH01268482">
    <property type="protein sequence ID" value="JAD29413.1"/>
    <property type="molecule type" value="Transcribed_RNA"/>
</dbReference>
<protein>
    <submittedName>
        <fullName evidence="1">Uncharacterized protein</fullName>
    </submittedName>
</protein>
<reference evidence="1" key="1">
    <citation type="submission" date="2014-09" db="EMBL/GenBank/DDBJ databases">
        <authorList>
            <person name="Magalhaes I.L.F."/>
            <person name="Oliveira U."/>
            <person name="Santos F.R."/>
            <person name="Vidigal T.H.D.A."/>
            <person name="Brescovit A.D."/>
            <person name="Santos A.J."/>
        </authorList>
    </citation>
    <scope>NUCLEOTIDE SEQUENCE</scope>
    <source>
        <tissue evidence="1">Shoot tissue taken approximately 20 cm above the soil surface</tissue>
    </source>
</reference>
<proteinExistence type="predicted"/>
<sequence length="10" mass="1078">MECLLGSIVN</sequence>
<reference evidence="1" key="2">
    <citation type="journal article" date="2015" name="Data Brief">
        <title>Shoot transcriptome of the giant reed, Arundo donax.</title>
        <authorList>
            <person name="Barrero R.A."/>
            <person name="Guerrero F.D."/>
            <person name="Moolhuijzen P."/>
            <person name="Goolsby J.A."/>
            <person name="Tidwell J."/>
            <person name="Bellgard S.E."/>
            <person name="Bellgard M.I."/>
        </authorList>
    </citation>
    <scope>NUCLEOTIDE SEQUENCE</scope>
    <source>
        <tissue evidence="1">Shoot tissue taken approximately 20 cm above the soil surface</tissue>
    </source>
</reference>
<name>A0A0A8YVF6_ARUDO</name>
<evidence type="ECO:0000313" key="1">
    <source>
        <dbReference type="EMBL" id="JAD29413.1"/>
    </source>
</evidence>
<organism evidence="1">
    <name type="scientific">Arundo donax</name>
    <name type="common">Giant reed</name>
    <name type="synonym">Donax arundinaceus</name>
    <dbReference type="NCBI Taxonomy" id="35708"/>
    <lineage>
        <taxon>Eukaryota</taxon>
        <taxon>Viridiplantae</taxon>
        <taxon>Streptophyta</taxon>
        <taxon>Embryophyta</taxon>
        <taxon>Tracheophyta</taxon>
        <taxon>Spermatophyta</taxon>
        <taxon>Magnoliopsida</taxon>
        <taxon>Liliopsida</taxon>
        <taxon>Poales</taxon>
        <taxon>Poaceae</taxon>
        <taxon>PACMAD clade</taxon>
        <taxon>Arundinoideae</taxon>
        <taxon>Arundineae</taxon>
        <taxon>Arundo</taxon>
    </lineage>
</organism>
<accession>A0A0A8YVF6</accession>